<comment type="function">
    <text evidence="5">Methylation of the membrane-bound methyl-accepting chemotaxis proteins (MCP) to form gamma-glutamyl methyl ester residues in MCP.</text>
</comment>
<dbReference type="PRINTS" id="PR00996">
    <property type="entry name" value="CHERMTFRASE"/>
</dbReference>
<comment type="catalytic activity">
    <reaction evidence="1 5">
        <text>L-glutamyl-[protein] + S-adenosyl-L-methionine = [protein]-L-glutamate 5-O-methyl ester + S-adenosyl-L-homocysteine</text>
        <dbReference type="Rhea" id="RHEA:24452"/>
        <dbReference type="Rhea" id="RHEA-COMP:10208"/>
        <dbReference type="Rhea" id="RHEA-COMP:10311"/>
        <dbReference type="ChEBI" id="CHEBI:29973"/>
        <dbReference type="ChEBI" id="CHEBI:57856"/>
        <dbReference type="ChEBI" id="CHEBI:59789"/>
        <dbReference type="ChEBI" id="CHEBI:82795"/>
        <dbReference type="EC" id="2.1.1.80"/>
    </reaction>
</comment>
<dbReference type="InterPro" id="IPR036804">
    <property type="entry name" value="CheR_N_sf"/>
</dbReference>
<feature type="binding site" evidence="6">
    <location>
        <begin position="223"/>
        <end position="224"/>
    </location>
    <ligand>
        <name>S-adenosyl-L-methionine</name>
        <dbReference type="ChEBI" id="CHEBI:59789"/>
    </ligand>
</feature>
<dbReference type="Pfam" id="PF01739">
    <property type="entry name" value="CheR"/>
    <property type="match status" value="1"/>
</dbReference>
<dbReference type="EMBL" id="QQAV01000003">
    <property type="protein sequence ID" value="RDI26131.1"/>
    <property type="molecule type" value="Genomic_DNA"/>
</dbReference>
<dbReference type="PANTHER" id="PTHR24422:SF19">
    <property type="entry name" value="CHEMOTAXIS PROTEIN METHYLTRANSFERASE"/>
    <property type="match status" value="1"/>
</dbReference>
<keyword evidence="4 5" id="KW-0949">S-adenosyl-L-methionine</keyword>
<comment type="caution">
    <text evidence="8">The sequence shown here is derived from an EMBL/GenBank/DDBJ whole genome shotgun (WGS) entry which is preliminary data.</text>
</comment>
<dbReference type="SMART" id="SM00138">
    <property type="entry name" value="MeTrc"/>
    <property type="match status" value="1"/>
</dbReference>
<dbReference type="InterPro" id="IPR000780">
    <property type="entry name" value="CheR_MeTrfase"/>
</dbReference>
<keyword evidence="3 5" id="KW-0808">Transferase</keyword>
<keyword evidence="2 5" id="KW-0489">Methyltransferase</keyword>
<keyword evidence="9" id="KW-1185">Reference proteome</keyword>
<dbReference type="InterPro" id="IPR026024">
    <property type="entry name" value="Chemotaxis_MeTrfase_CheR"/>
</dbReference>
<dbReference type="AlphaFoldDB" id="A0A370FIH8"/>
<evidence type="ECO:0000259" key="7">
    <source>
        <dbReference type="PROSITE" id="PS50123"/>
    </source>
</evidence>
<feature type="binding site" evidence="6">
    <location>
        <begin position="205"/>
        <end position="206"/>
    </location>
    <ligand>
        <name>S-adenosyl-L-methionine</name>
        <dbReference type="ChEBI" id="CHEBI:59789"/>
    </ligand>
</feature>
<proteinExistence type="predicted"/>
<accession>A0A370FIH8</accession>
<dbReference type="RefSeq" id="WP_043112467.1">
    <property type="nucleotide sequence ID" value="NZ_QQAV01000003.1"/>
</dbReference>
<evidence type="ECO:0000256" key="4">
    <source>
        <dbReference type="ARBA" id="ARBA00022691"/>
    </source>
</evidence>
<feature type="domain" description="CheR-type methyltransferase" evidence="7">
    <location>
        <begin position="6"/>
        <end position="279"/>
    </location>
</feature>
<feature type="binding site" evidence="6">
    <location>
        <position position="89"/>
    </location>
    <ligand>
        <name>S-adenosyl-L-methionine</name>
        <dbReference type="ChEBI" id="CHEBI:59789"/>
    </ligand>
</feature>
<evidence type="ECO:0000313" key="8">
    <source>
        <dbReference type="EMBL" id="RDI26131.1"/>
    </source>
</evidence>
<dbReference type="InterPro" id="IPR022641">
    <property type="entry name" value="CheR_N"/>
</dbReference>
<dbReference type="PROSITE" id="PS50123">
    <property type="entry name" value="CHER"/>
    <property type="match status" value="1"/>
</dbReference>
<evidence type="ECO:0000256" key="6">
    <source>
        <dbReference type="PIRSR" id="PIRSR000410-1"/>
    </source>
</evidence>
<evidence type="ECO:0000256" key="3">
    <source>
        <dbReference type="ARBA" id="ARBA00022679"/>
    </source>
</evidence>
<dbReference type="OrthoDB" id="9816309at2"/>
<organism evidence="8 9">
    <name type="scientific">Pseudacidovorax intermedius</name>
    <dbReference type="NCBI Taxonomy" id="433924"/>
    <lineage>
        <taxon>Bacteria</taxon>
        <taxon>Pseudomonadati</taxon>
        <taxon>Pseudomonadota</taxon>
        <taxon>Betaproteobacteria</taxon>
        <taxon>Burkholderiales</taxon>
        <taxon>Comamonadaceae</taxon>
        <taxon>Pseudacidovorax</taxon>
    </lineage>
</organism>
<evidence type="ECO:0000256" key="2">
    <source>
        <dbReference type="ARBA" id="ARBA00022603"/>
    </source>
</evidence>
<dbReference type="Proteomes" id="UP000255265">
    <property type="component" value="Unassembled WGS sequence"/>
</dbReference>
<evidence type="ECO:0000313" key="9">
    <source>
        <dbReference type="Proteomes" id="UP000255265"/>
    </source>
</evidence>
<evidence type="ECO:0000256" key="1">
    <source>
        <dbReference type="ARBA" id="ARBA00001541"/>
    </source>
</evidence>
<dbReference type="InterPro" id="IPR029063">
    <property type="entry name" value="SAM-dependent_MTases_sf"/>
</dbReference>
<dbReference type="GO" id="GO:0032259">
    <property type="term" value="P:methylation"/>
    <property type="evidence" value="ECO:0007669"/>
    <property type="project" value="UniProtKB-KW"/>
</dbReference>
<dbReference type="InterPro" id="IPR022642">
    <property type="entry name" value="CheR_C"/>
</dbReference>
<reference evidence="8 9" key="1">
    <citation type="submission" date="2018-07" db="EMBL/GenBank/DDBJ databases">
        <title>Genomic Encyclopedia of Type Strains, Phase IV (KMG-IV): sequencing the most valuable type-strain genomes for metagenomic binning, comparative biology and taxonomic classification.</title>
        <authorList>
            <person name="Goeker M."/>
        </authorList>
    </citation>
    <scope>NUCLEOTIDE SEQUENCE [LARGE SCALE GENOMIC DNA]</scope>
    <source>
        <strain evidence="8 9">DSM 21352</strain>
    </source>
</reference>
<dbReference type="InterPro" id="IPR050903">
    <property type="entry name" value="Bact_Chemotaxis_MeTrfase"/>
</dbReference>
<dbReference type="PANTHER" id="PTHR24422">
    <property type="entry name" value="CHEMOTAXIS PROTEIN METHYLTRANSFERASE"/>
    <property type="match status" value="1"/>
</dbReference>
<dbReference type="SUPFAM" id="SSF53335">
    <property type="entry name" value="S-adenosyl-L-methionine-dependent methyltransferases"/>
    <property type="match status" value="1"/>
</dbReference>
<evidence type="ECO:0000256" key="5">
    <source>
        <dbReference type="PIRNR" id="PIRNR000410"/>
    </source>
</evidence>
<feature type="binding site" evidence="6">
    <location>
        <position position="122"/>
    </location>
    <ligand>
        <name>S-adenosyl-L-methionine</name>
        <dbReference type="ChEBI" id="CHEBI:59789"/>
    </ligand>
</feature>
<dbReference type="GO" id="GO:0008983">
    <property type="term" value="F:protein-glutamate O-methyltransferase activity"/>
    <property type="evidence" value="ECO:0007669"/>
    <property type="project" value="UniProtKB-EC"/>
</dbReference>
<feature type="binding site" evidence="6">
    <location>
        <position position="83"/>
    </location>
    <ligand>
        <name>S-adenosyl-L-methionine</name>
        <dbReference type="ChEBI" id="CHEBI:59789"/>
    </ligand>
</feature>
<gene>
    <name evidence="8" type="ORF">DFR41_103288</name>
</gene>
<feature type="binding site" evidence="6">
    <location>
        <position position="147"/>
    </location>
    <ligand>
        <name>S-adenosyl-L-methionine</name>
        <dbReference type="ChEBI" id="CHEBI:59789"/>
    </ligand>
</feature>
<sequence length="281" mass="31911">MHAPTVSAREFDYGPADFDRVRRLIHARAGIALAESKEAMVYSRLSRRLRSCGIGRFRDYLDALEGDAAQPEWEQFVNALTTNLTAFFREPHHFPVLMRHLRGLRRQRALRVWSCAASTGEEPYSIAMAAAQEWASPSPPLEILATDLDTRVLATAEAGVYDQERVERLPPEQLQRHFLRGTGANAGRVRVRPELRALLAFRPLNLLAPDWPALAPFDAIFCRNVMIYFDKPTQYQVLRKLARLLEPDGLLFVGHSESLLFASDLFRLRAQTVYERVKAGP</sequence>
<protein>
    <recommendedName>
        <fullName evidence="5">Chemotaxis protein methyltransferase</fullName>
        <ecNumber evidence="5">2.1.1.80</ecNumber>
    </recommendedName>
</protein>
<dbReference type="CDD" id="cd02440">
    <property type="entry name" value="AdoMet_MTases"/>
    <property type="match status" value="1"/>
</dbReference>
<dbReference type="Pfam" id="PF03705">
    <property type="entry name" value="CheR_N"/>
    <property type="match status" value="1"/>
</dbReference>
<dbReference type="EC" id="2.1.1.80" evidence="5"/>
<dbReference type="Gene3D" id="3.40.50.150">
    <property type="entry name" value="Vaccinia Virus protein VP39"/>
    <property type="match status" value="1"/>
</dbReference>
<dbReference type="SUPFAM" id="SSF47757">
    <property type="entry name" value="Chemotaxis receptor methyltransferase CheR, N-terminal domain"/>
    <property type="match status" value="1"/>
</dbReference>
<dbReference type="PIRSF" id="PIRSF000410">
    <property type="entry name" value="CheR"/>
    <property type="match status" value="1"/>
</dbReference>
<dbReference type="Gene3D" id="1.10.155.10">
    <property type="entry name" value="Chemotaxis receptor methyltransferase CheR, N-terminal domain"/>
    <property type="match status" value="1"/>
</dbReference>
<feature type="binding site" evidence="6">
    <location>
        <position position="85"/>
    </location>
    <ligand>
        <name>S-adenosyl-L-methionine</name>
        <dbReference type="ChEBI" id="CHEBI:59789"/>
    </ligand>
</feature>
<name>A0A370FIH8_9BURK</name>